<keyword evidence="2" id="KW-0479">Metal-binding</keyword>
<evidence type="ECO:0000259" key="5">
    <source>
        <dbReference type="Pfam" id="PF00884"/>
    </source>
</evidence>
<reference evidence="6 7" key="1">
    <citation type="submission" date="2020-12" db="EMBL/GenBank/DDBJ databases">
        <title>Brachybacterium sp. MASK1Z-5, whole genome shotgun sequence.</title>
        <authorList>
            <person name="Tuo L."/>
        </authorList>
    </citation>
    <scope>NUCLEOTIDE SEQUENCE [LARGE SCALE GENOMIC DNA]</scope>
    <source>
        <strain evidence="6 7">MASK1Z-5</strain>
    </source>
</reference>
<dbReference type="PANTHER" id="PTHR45953:SF1">
    <property type="entry name" value="IDURONATE 2-SULFATASE"/>
    <property type="match status" value="1"/>
</dbReference>
<dbReference type="Proteomes" id="UP000612352">
    <property type="component" value="Unassembled WGS sequence"/>
</dbReference>
<evidence type="ECO:0000256" key="2">
    <source>
        <dbReference type="ARBA" id="ARBA00022723"/>
    </source>
</evidence>
<feature type="region of interest" description="Disordered" evidence="4">
    <location>
        <begin position="491"/>
        <end position="511"/>
    </location>
</feature>
<dbReference type="InterPro" id="IPR024607">
    <property type="entry name" value="Sulfatase_CS"/>
</dbReference>
<proteinExistence type="inferred from homology"/>
<feature type="domain" description="Sulfatase N-terminal" evidence="5">
    <location>
        <begin position="6"/>
        <end position="371"/>
    </location>
</feature>
<dbReference type="InterPro" id="IPR000917">
    <property type="entry name" value="Sulfatase_N"/>
</dbReference>
<evidence type="ECO:0000313" key="7">
    <source>
        <dbReference type="Proteomes" id="UP000612352"/>
    </source>
</evidence>
<dbReference type="RefSeq" id="WP_200502204.1">
    <property type="nucleotide sequence ID" value="NZ_JAEDAJ010000004.1"/>
</dbReference>
<dbReference type="Pfam" id="PF00884">
    <property type="entry name" value="Sulfatase"/>
    <property type="match status" value="1"/>
</dbReference>
<accession>A0ABS1BAC0</accession>
<dbReference type="PROSITE" id="PS00149">
    <property type="entry name" value="SULFATASE_2"/>
    <property type="match status" value="1"/>
</dbReference>
<keyword evidence="3" id="KW-0378">Hydrolase</keyword>
<sequence>MSASRSNILFLMTDQHRTDTLGCYGNPCGISPNLDALAAYGTRFDRWYTPTAICTPARVSLLTGQAPFRHRVLANRERNVGYLEDLAPGSFTFVDALRRAGYNTGLVGKWHAGSDVDSHAAGFDGPDLPGDAWHNPVDAADYRAYLAEHDLPGYEISDRIRGSLPNGGEGNLLAARLHQPLEATFEHYLATRTIEQLEKYAEDAHRDEKPFFLQLNFFGPHLPYVLPDEYFDLIDPEQITLPKSIAETFQGKPTVQANYSAHWAFDTMPLEVTRKLVAVYWGYVALIDHEIGRVMEAMRGLGLIDSTAVFFTSDHGEFTGAHRLHDKGPAMYEDIYRTAGIMRMPGGVQGQVRDEFVSLLDCTATILDLAGLDPSPAMDSRSLVPLAHGAHPDWDEDIICEFHGHHFPYPQRMLRTTRYKLIVNPESVNELYDLQCDPDELLNIHDHPEMAEVRQALTTRLYQRLRERGDNFYHWMTTMFEVGGVDYDPTQSGLDDSTYARRSDSPQPAGS</sequence>
<dbReference type="SUPFAM" id="SSF53649">
    <property type="entry name" value="Alkaline phosphatase-like"/>
    <property type="match status" value="1"/>
</dbReference>
<comment type="similarity">
    <text evidence="1">Belongs to the sulfatase family.</text>
</comment>
<name>A0ABS1BAC0_9MICO</name>
<dbReference type="Gene3D" id="3.40.720.10">
    <property type="entry name" value="Alkaline Phosphatase, subunit A"/>
    <property type="match status" value="1"/>
</dbReference>
<gene>
    <name evidence="6" type="ORF">I8D64_09180</name>
</gene>
<evidence type="ECO:0000256" key="4">
    <source>
        <dbReference type="SAM" id="MobiDB-lite"/>
    </source>
</evidence>
<evidence type="ECO:0000313" key="6">
    <source>
        <dbReference type="EMBL" id="MBK0331575.1"/>
    </source>
</evidence>
<dbReference type="PROSITE" id="PS00523">
    <property type="entry name" value="SULFATASE_1"/>
    <property type="match status" value="1"/>
</dbReference>
<dbReference type="CDD" id="cd16033">
    <property type="entry name" value="sulfatase_like"/>
    <property type="match status" value="1"/>
</dbReference>
<organism evidence="6 7">
    <name type="scientific">Brachybacterium halotolerans</name>
    <dbReference type="NCBI Taxonomy" id="2795215"/>
    <lineage>
        <taxon>Bacteria</taxon>
        <taxon>Bacillati</taxon>
        <taxon>Actinomycetota</taxon>
        <taxon>Actinomycetes</taxon>
        <taxon>Micrococcales</taxon>
        <taxon>Dermabacteraceae</taxon>
        <taxon>Brachybacterium</taxon>
    </lineage>
</organism>
<keyword evidence="7" id="KW-1185">Reference proteome</keyword>
<protein>
    <submittedName>
        <fullName evidence="6">Sulfatase-like hydrolase/transferase</fullName>
    </submittedName>
</protein>
<evidence type="ECO:0000256" key="1">
    <source>
        <dbReference type="ARBA" id="ARBA00008779"/>
    </source>
</evidence>
<comment type="caution">
    <text evidence="6">The sequence shown here is derived from an EMBL/GenBank/DDBJ whole genome shotgun (WGS) entry which is preliminary data.</text>
</comment>
<dbReference type="EMBL" id="JAEDAJ010000004">
    <property type="protein sequence ID" value="MBK0331575.1"/>
    <property type="molecule type" value="Genomic_DNA"/>
</dbReference>
<dbReference type="InterPro" id="IPR017850">
    <property type="entry name" value="Alkaline_phosphatase_core_sf"/>
</dbReference>
<dbReference type="PANTHER" id="PTHR45953">
    <property type="entry name" value="IDURONATE 2-SULFATASE"/>
    <property type="match status" value="1"/>
</dbReference>
<evidence type="ECO:0000256" key="3">
    <source>
        <dbReference type="ARBA" id="ARBA00022801"/>
    </source>
</evidence>